<dbReference type="Proteomes" id="UP000297891">
    <property type="component" value="Unassembled WGS sequence"/>
</dbReference>
<organism evidence="5 6">
    <name type="scientific">Leptospira brenneri</name>
    <dbReference type="NCBI Taxonomy" id="2023182"/>
    <lineage>
        <taxon>Bacteria</taxon>
        <taxon>Pseudomonadati</taxon>
        <taxon>Spirochaetota</taxon>
        <taxon>Spirochaetia</taxon>
        <taxon>Leptospirales</taxon>
        <taxon>Leptospiraceae</taxon>
        <taxon>Leptospira</taxon>
    </lineage>
</organism>
<evidence type="ECO:0000256" key="2">
    <source>
        <dbReference type="ARBA" id="ARBA00022857"/>
    </source>
</evidence>
<dbReference type="PANTHER" id="PTHR38011:SF7">
    <property type="entry name" value="2,5-DIAMINO-6-RIBOSYLAMINO-4(3H)-PYRIMIDINONE 5'-PHOSPHATE REDUCTASE"/>
    <property type="match status" value="1"/>
</dbReference>
<gene>
    <name evidence="5" type="ORF">EHQ30_08965</name>
</gene>
<feature type="domain" description="Bacterial bifunctional deaminase-reductase C-terminal" evidence="4">
    <location>
        <begin position="2"/>
        <end position="178"/>
    </location>
</feature>
<protein>
    <submittedName>
        <fullName evidence="5">RibD family protein</fullName>
    </submittedName>
</protein>
<dbReference type="PANTHER" id="PTHR38011">
    <property type="entry name" value="DIHYDROFOLATE REDUCTASE FAMILY PROTEIN (AFU_ORTHOLOGUE AFUA_8G06820)"/>
    <property type="match status" value="1"/>
</dbReference>
<name>A0A2M9Y4U6_9LEPT</name>
<dbReference type="InterPro" id="IPR050765">
    <property type="entry name" value="Riboflavin_Biosynth_HTPR"/>
</dbReference>
<evidence type="ECO:0000313" key="6">
    <source>
        <dbReference type="Proteomes" id="UP000297891"/>
    </source>
</evidence>
<dbReference type="Pfam" id="PF01872">
    <property type="entry name" value="RibD_C"/>
    <property type="match status" value="1"/>
</dbReference>
<comment type="pathway">
    <text evidence="1">Cofactor biosynthesis; riboflavin biosynthesis.</text>
</comment>
<evidence type="ECO:0000259" key="4">
    <source>
        <dbReference type="Pfam" id="PF01872"/>
    </source>
</evidence>
<dbReference type="EMBL" id="RQFP01000001">
    <property type="protein sequence ID" value="TGK96708.1"/>
    <property type="molecule type" value="Genomic_DNA"/>
</dbReference>
<reference evidence="5" key="1">
    <citation type="journal article" date="2019" name="PLoS Negl. Trop. Dis.">
        <title>Revisiting the worldwide diversity of Leptospira species in the environment.</title>
        <authorList>
            <person name="Vincent A.T."/>
            <person name="Schiettekatte O."/>
            <person name="Bourhy P."/>
            <person name="Veyrier F.J."/>
            <person name="Picardeau M."/>
        </authorList>
    </citation>
    <scope>NUCLEOTIDE SEQUENCE [LARGE SCALE GENOMIC DNA]</scope>
    <source>
        <strain evidence="5">201800277</strain>
    </source>
</reference>
<dbReference type="RefSeq" id="WP_100789881.1">
    <property type="nucleotide sequence ID" value="NZ_NPDQ01000002.1"/>
</dbReference>
<keyword evidence="3" id="KW-0560">Oxidoreductase</keyword>
<dbReference type="SUPFAM" id="SSF53597">
    <property type="entry name" value="Dihydrofolate reductase-like"/>
    <property type="match status" value="1"/>
</dbReference>
<evidence type="ECO:0000256" key="1">
    <source>
        <dbReference type="ARBA" id="ARBA00005104"/>
    </source>
</evidence>
<sequence>MKLSINMAMTLDGKVVRPDGRWYGLTSSEDKTQMDVYRSQSDAVLVGKNSILNDNPIVKIRAVPNALNPRPVILVRKGTLPPDKHVFEESDHIPLVICTKTNLKEIKTSLENKAEIFALDSDDIDPKKVTGILKRKGYKNVLLEGGPKLNFSFLEADLVDRIYLTIVPYIIGKNGLSGIADHSSELPNFDKNGWTLKDHFTKGNEIFLVYEKA</sequence>
<dbReference type="GO" id="GO:0008703">
    <property type="term" value="F:5-amino-6-(5-phosphoribosylamino)uracil reductase activity"/>
    <property type="evidence" value="ECO:0007669"/>
    <property type="project" value="InterPro"/>
</dbReference>
<dbReference type="GO" id="GO:0009231">
    <property type="term" value="P:riboflavin biosynthetic process"/>
    <property type="evidence" value="ECO:0007669"/>
    <property type="project" value="InterPro"/>
</dbReference>
<comment type="caution">
    <text evidence="5">The sequence shown here is derived from an EMBL/GenBank/DDBJ whole genome shotgun (WGS) entry which is preliminary data.</text>
</comment>
<keyword evidence="6" id="KW-1185">Reference proteome</keyword>
<dbReference type="OrthoDB" id="338010at2"/>
<dbReference type="Gene3D" id="3.40.430.10">
    <property type="entry name" value="Dihydrofolate Reductase, subunit A"/>
    <property type="match status" value="1"/>
</dbReference>
<dbReference type="AlphaFoldDB" id="A0A2M9Y4U6"/>
<accession>A0A2M9Y4U6</accession>
<evidence type="ECO:0000256" key="3">
    <source>
        <dbReference type="ARBA" id="ARBA00023002"/>
    </source>
</evidence>
<dbReference type="InterPro" id="IPR024072">
    <property type="entry name" value="DHFR-like_dom_sf"/>
</dbReference>
<keyword evidence="2" id="KW-0521">NADP</keyword>
<dbReference type="InterPro" id="IPR002734">
    <property type="entry name" value="RibDG_C"/>
</dbReference>
<proteinExistence type="predicted"/>
<evidence type="ECO:0000313" key="5">
    <source>
        <dbReference type="EMBL" id="TGK96708.1"/>
    </source>
</evidence>